<sequence>MEGHDPRISLLPVAEGGATIQPMRGGGKKGKKDKKDNTMKGGGAAEDHIANQFLKRVLSALETESKEFTANDKTLTKTTETTLR</sequence>
<name>A0A6C0K5A6_9ZZZZ</name>
<accession>A0A6C0K5A6</accession>
<dbReference type="AlphaFoldDB" id="A0A6C0K5A6"/>
<reference evidence="2" key="1">
    <citation type="journal article" date="2020" name="Nature">
        <title>Giant virus diversity and host interactions through global metagenomics.</title>
        <authorList>
            <person name="Schulz F."/>
            <person name="Roux S."/>
            <person name="Paez-Espino D."/>
            <person name="Jungbluth S."/>
            <person name="Walsh D.A."/>
            <person name="Denef V.J."/>
            <person name="McMahon K.D."/>
            <person name="Konstantinidis K.T."/>
            <person name="Eloe-Fadrosh E.A."/>
            <person name="Kyrpides N.C."/>
            <person name="Woyke T."/>
        </authorList>
    </citation>
    <scope>NUCLEOTIDE SEQUENCE</scope>
    <source>
        <strain evidence="2">GVMAG-S-1101165-84</strain>
    </source>
</reference>
<evidence type="ECO:0000256" key="1">
    <source>
        <dbReference type="SAM" id="MobiDB-lite"/>
    </source>
</evidence>
<protein>
    <submittedName>
        <fullName evidence="2">Uncharacterized protein</fullName>
    </submittedName>
</protein>
<feature type="region of interest" description="Disordered" evidence="1">
    <location>
        <begin position="1"/>
        <end position="46"/>
    </location>
</feature>
<evidence type="ECO:0000313" key="2">
    <source>
        <dbReference type="EMBL" id="QHU11254.1"/>
    </source>
</evidence>
<organism evidence="2">
    <name type="scientific">viral metagenome</name>
    <dbReference type="NCBI Taxonomy" id="1070528"/>
    <lineage>
        <taxon>unclassified sequences</taxon>
        <taxon>metagenomes</taxon>
        <taxon>organismal metagenomes</taxon>
    </lineage>
</organism>
<dbReference type="EMBL" id="MN740780">
    <property type="protein sequence ID" value="QHU11254.1"/>
    <property type="molecule type" value="Genomic_DNA"/>
</dbReference>
<proteinExistence type="predicted"/>